<feature type="transmembrane region" description="Helical" evidence="5">
    <location>
        <begin position="105"/>
        <end position="128"/>
    </location>
</feature>
<accession>A0A4Q9GI61</accession>
<dbReference type="GO" id="GO:0016020">
    <property type="term" value="C:membrane"/>
    <property type="evidence" value="ECO:0007669"/>
    <property type="project" value="UniProtKB-SubCell"/>
</dbReference>
<comment type="caution">
    <text evidence="6">The sequence shown here is derived from an EMBL/GenBank/DDBJ whole genome shotgun (WGS) entry which is preliminary data.</text>
</comment>
<feature type="transmembrane region" description="Helical" evidence="5">
    <location>
        <begin position="12"/>
        <end position="33"/>
    </location>
</feature>
<feature type="transmembrane region" description="Helical" evidence="5">
    <location>
        <begin position="45"/>
        <end position="63"/>
    </location>
</feature>
<name>A0A4Q9GI61_9HYPH</name>
<evidence type="ECO:0000313" key="6">
    <source>
        <dbReference type="EMBL" id="TBN53899.1"/>
    </source>
</evidence>
<evidence type="ECO:0000256" key="5">
    <source>
        <dbReference type="SAM" id="Phobius"/>
    </source>
</evidence>
<reference evidence="6 7" key="1">
    <citation type="submission" date="2019-02" db="EMBL/GenBank/DDBJ databases">
        <title>Hansschlegelia quercus sp. nov., a novel methylotrophic bacterium from buds of oak (Quercus robur L.).</title>
        <authorList>
            <person name="Agafonova N.V."/>
            <person name="Kaparullina E.N."/>
            <person name="Grouzdev D.S."/>
            <person name="Doronina N.V."/>
        </authorList>
    </citation>
    <scope>NUCLEOTIDE SEQUENCE [LARGE SCALE GENOMIC DNA]</scope>
    <source>
        <strain evidence="6 7">Dub</strain>
    </source>
</reference>
<keyword evidence="2 5" id="KW-0812">Transmembrane</keyword>
<gene>
    <name evidence="6" type="ORF">EYR15_08925</name>
</gene>
<dbReference type="Pfam" id="PF04172">
    <property type="entry name" value="LrgB"/>
    <property type="match status" value="1"/>
</dbReference>
<evidence type="ECO:0000313" key="7">
    <source>
        <dbReference type="Proteomes" id="UP000291613"/>
    </source>
</evidence>
<feature type="transmembrane region" description="Helical" evidence="5">
    <location>
        <begin position="75"/>
        <end position="93"/>
    </location>
</feature>
<dbReference type="OrthoDB" id="9811701at2"/>
<dbReference type="InterPro" id="IPR007300">
    <property type="entry name" value="CidB/LrgB"/>
</dbReference>
<keyword evidence="7" id="KW-1185">Reference proteome</keyword>
<dbReference type="PANTHER" id="PTHR30249:SF0">
    <property type="entry name" value="PLASTIDAL GLYCOLATE_GLYCERATE TRANSLOCATOR 1, CHLOROPLASTIC"/>
    <property type="match status" value="1"/>
</dbReference>
<evidence type="ECO:0000256" key="4">
    <source>
        <dbReference type="ARBA" id="ARBA00023136"/>
    </source>
</evidence>
<feature type="transmembrane region" description="Helical" evidence="5">
    <location>
        <begin position="160"/>
        <end position="177"/>
    </location>
</feature>
<dbReference type="PANTHER" id="PTHR30249">
    <property type="entry name" value="PUTATIVE SEROTONIN TRANSPORTER"/>
    <property type="match status" value="1"/>
</dbReference>
<dbReference type="Proteomes" id="UP000291613">
    <property type="component" value="Unassembled WGS sequence"/>
</dbReference>
<keyword evidence="4 5" id="KW-0472">Membrane</keyword>
<feature type="transmembrane region" description="Helical" evidence="5">
    <location>
        <begin position="221"/>
        <end position="242"/>
    </location>
</feature>
<organism evidence="6 7">
    <name type="scientific">Hansschlegelia quercus</name>
    <dbReference type="NCBI Taxonomy" id="2528245"/>
    <lineage>
        <taxon>Bacteria</taxon>
        <taxon>Pseudomonadati</taxon>
        <taxon>Pseudomonadota</taxon>
        <taxon>Alphaproteobacteria</taxon>
        <taxon>Hyphomicrobiales</taxon>
        <taxon>Methylopilaceae</taxon>
        <taxon>Hansschlegelia</taxon>
    </lineage>
</organism>
<evidence type="ECO:0000256" key="3">
    <source>
        <dbReference type="ARBA" id="ARBA00022989"/>
    </source>
</evidence>
<comment type="subcellular location">
    <subcellularLocation>
        <location evidence="1">Membrane</location>
        <topology evidence="1">Multi-pass membrane protein</topology>
    </subcellularLocation>
</comment>
<dbReference type="RefSeq" id="WP_131003137.1">
    <property type="nucleotide sequence ID" value="NZ_JBHSZR010000003.1"/>
</dbReference>
<dbReference type="AlphaFoldDB" id="A0A4Q9GI61"/>
<protein>
    <submittedName>
        <fullName evidence="6">LrgB family protein</fullName>
    </submittedName>
</protein>
<sequence>MKPSPERFFELWVFLSTSPLLWLTVTIGAFLAAQQIAAAAGRHPLVNPVLIAIVAIVVVLRVTETDYRTYFDGAQFVHFALGPATVALAVSLFRNRALVAHDAAPIAAALVVGAIVACVSVVLIARALALPPEIVTALAPKSVTVSIALGIAGQIGADPGLVAVFAIATGISGAILVTPVMNALGVKDFAARGFAVGLASHGIGTARAFQVDGVAGAFAGLAMALNAVVTALVAPTIIGWLAP</sequence>
<evidence type="ECO:0000256" key="2">
    <source>
        <dbReference type="ARBA" id="ARBA00022692"/>
    </source>
</evidence>
<evidence type="ECO:0000256" key="1">
    <source>
        <dbReference type="ARBA" id="ARBA00004141"/>
    </source>
</evidence>
<dbReference type="EMBL" id="SIUB01000003">
    <property type="protein sequence ID" value="TBN53899.1"/>
    <property type="molecule type" value="Genomic_DNA"/>
</dbReference>
<proteinExistence type="predicted"/>
<keyword evidence="3 5" id="KW-1133">Transmembrane helix</keyword>